<keyword evidence="1" id="KW-0472">Membrane</keyword>
<dbReference type="RefSeq" id="WP_090319247.1">
    <property type="nucleotide sequence ID" value="NZ_FNOE01000013.1"/>
</dbReference>
<dbReference type="OrthoDB" id="982725at2"/>
<feature type="transmembrane region" description="Helical" evidence="1">
    <location>
        <begin position="191"/>
        <end position="213"/>
    </location>
</feature>
<keyword evidence="1" id="KW-1133">Transmembrane helix</keyword>
<keyword evidence="1" id="KW-0812">Transmembrane</keyword>
<dbReference type="Proteomes" id="UP000198814">
    <property type="component" value="Unassembled WGS sequence"/>
</dbReference>
<protein>
    <submittedName>
        <fullName evidence="2">Uncharacterized protein</fullName>
    </submittedName>
</protein>
<evidence type="ECO:0000313" key="2">
    <source>
        <dbReference type="EMBL" id="SEO64890.1"/>
    </source>
</evidence>
<keyword evidence="3" id="KW-1185">Reference proteome</keyword>
<name>A0A1H8RES5_9PROT</name>
<evidence type="ECO:0000256" key="1">
    <source>
        <dbReference type="SAM" id="Phobius"/>
    </source>
</evidence>
<dbReference type="EMBL" id="FODO01000014">
    <property type="protein sequence ID" value="SEO64890.1"/>
    <property type="molecule type" value="Genomic_DNA"/>
</dbReference>
<accession>A0A1H8RES5</accession>
<reference evidence="3" key="1">
    <citation type="submission" date="2016-10" db="EMBL/GenBank/DDBJ databases">
        <authorList>
            <person name="Varghese N."/>
            <person name="Submissions S."/>
        </authorList>
    </citation>
    <scope>NUCLEOTIDE SEQUENCE [LARGE SCALE GENOMIC DNA]</scope>
    <source>
        <strain evidence="3">Nm76</strain>
    </source>
</reference>
<dbReference type="AlphaFoldDB" id="A0A1H8RES5"/>
<evidence type="ECO:0000313" key="3">
    <source>
        <dbReference type="Proteomes" id="UP000198814"/>
    </source>
</evidence>
<organism evidence="2 3">
    <name type="scientific">Nitrosomonas oligotropha</name>
    <dbReference type="NCBI Taxonomy" id="42354"/>
    <lineage>
        <taxon>Bacteria</taxon>
        <taxon>Pseudomonadati</taxon>
        <taxon>Pseudomonadota</taxon>
        <taxon>Betaproteobacteria</taxon>
        <taxon>Nitrosomonadales</taxon>
        <taxon>Nitrosomonadaceae</taxon>
        <taxon>Nitrosomonas</taxon>
    </lineage>
</organism>
<proteinExistence type="predicted"/>
<feature type="transmembrane region" description="Helical" evidence="1">
    <location>
        <begin position="150"/>
        <end position="171"/>
    </location>
</feature>
<sequence length="337" mass="37225">MEDNQSPDPYKQTSLRYQLYREARAMAEYALANGKTVPDKVIRTIDTFTVQSDTSLNDRIHVRADLDIGELLAAHCALARIVEPAKPNTILLLDIEQGVTGFMKFLGPVSLIRQMMIAAIISLMLFIGLTLTEEVSHDSGNIMLQDGLELLLNLMFYLAAAGLGASFAALYKANTFIANGTFDPTYHASYWIRFFLGLIAGLILAIMVSEAYFSKHLSETPFLEKGIIRPLLAMLGGFSADLTHTVLSRLVETIRSLFTGSPKDQIANKKKAMQVDFAAQQNQQHINMASNLIDLQQVINSGATPEEINQKIDQILKDALPNSDIRLKSSGKQDDDS</sequence>
<gene>
    <name evidence="2" type="ORF">SAMN05216333_11421</name>
</gene>
<dbReference type="STRING" id="42354.SAMN05216333_11421"/>
<feature type="transmembrane region" description="Helical" evidence="1">
    <location>
        <begin position="111"/>
        <end position="129"/>
    </location>
</feature>